<accession>A0A8S1D1A5</accession>
<evidence type="ECO:0000313" key="2">
    <source>
        <dbReference type="Proteomes" id="UP000494165"/>
    </source>
</evidence>
<evidence type="ECO:0000313" key="1">
    <source>
        <dbReference type="EMBL" id="CAB3371553.1"/>
    </source>
</evidence>
<dbReference type="EMBL" id="CADEPI010000063">
    <property type="protein sequence ID" value="CAB3371553.1"/>
    <property type="molecule type" value="Genomic_DNA"/>
</dbReference>
<comment type="caution">
    <text evidence="1">The sequence shown here is derived from an EMBL/GenBank/DDBJ whole genome shotgun (WGS) entry which is preliminary data.</text>
</comment>
<gene>
    <name evidence="1" type="ORF">CLODIP_2_CD01587</name>
</gene>
<dbReference type="Gene3D" id="2.40.50.140">
    <property type="entry name" value="Nucleic acid-binding proteins"/>
    <property type="match status" value="1"/>
</dbReference>
<reference evidence="1 2" key="1">
    <citation type="submission" date="2020-04" db="EMBL/GenBank/DDBJ databases">
        <authorList>
            <person name="Alioto T."/>
            <person name="Alioto T."/>
            <person name="Gomez Garrido J."/>
        </authorList>
    </citation>
    <scope>NUCLEOTIDE SEQUENCE [LARGE SCALE GENOMIC DNA]</scope>
</reference>
<proteinExistence type="predicted"/>
<dbReference type="InterPro" id="IPR012340">
    <property type="entry name" value="NA-bd_OB-fold"/>
</dbReference>
<dbReference type="Proteomes" id="UP000494165">
    <property type="component" value="Unassembled WGS sequence"/>
</dbReference>
<protein>
    <submittedName>
        <fullName evidence="1">Uncharacterized protein</fullName>
    </submittedName>
</protein>
<dbReference type="AlphaFoldDB" id="A0A8S1D1A5"/>
<keyword evidence="2" id="KW-1185">Reference proteome</keyword>
<name>A0A8S1D1A5_9INSE</name>
<sequence length="372" mass="42503">MNHGSNSNFGSSLAMRLRAFTGRLVSKKLEMDCSFGKKPFILFSLLCEDKNHFKFRAVGGDALFLNKMLTLNHGYEINNVICAGMSYLVNRSQVQVSRKLTGIPNMTFSFRSLKRVAEWEETDQTYGDIIALVEDSPVEKPNQCLKLYVDLNLMAPELGSKTVSVQLFKQDLPDFKPPTILVITNVKKNEYLAKAALRCTHETQIIVNPFWLDEFHELYHWKWGSTSNKLHIELGSFSEAKFLRSFWVSLNAVMNCVVIKNIGQVHIYCTLCNKPLTSLDNECSGGLCHVRNYNFSVEVKLSDGHTDRDALLLNSVYFKLTGFDPEKKVHDWRVQLNIQKLLFVPLNVLLSCPFYNRWDKKALTVVDAEIQT</sequence>
<organism evidence="1 2">
    <name type="scientific">Cloeon dipterum</name>
    <dbReference type="NCBI Taxonomy" id="197152"/>
    <lineage>
        <taxon>Eukaryota</taxon>
        <taxon>Metazoa</taxon>
        <taxon>Ecdysozoa</taxon>
        <taxon>Arthropoda</taxon>
        <taxon>Hexapoda</taxon>
        <taxon>Insecta</taxon>
        <taxon>Pterygota</taxon>
        <taxon>Palaeoptera</taxon>
        <taxon>Ephemeroptera</taxon>
        <taxon>Pisciforma</taxon>
        <taxon>Baetidae</taxon>
        <taxon>Cloeon</taxon>
    </lineage>
</organism>